<dbReference type="Proteomes" id="UP000295703">
    <property type="component" value="Unassembled WGS sequence"/>
</dbReference>
<keyword evidence="3 9" id="KW-0049">Antioxidant</keyword>
<evidence type="ECO:0000256" key="1">
    <source>
        <dbReference type="ARBA" id="ARBA00010505"/>
    </source>
</evidence>
<evidence type="ECO:0000256" key="4">
    <source>
        <dbReference type="ARBA" id="ARBA00023002"/>
    </source>
</evidence>
<dbReference type="InterPro" id="IPR037944">
    <property type="entry name" value="PRX5-like"/>
</dbReference>
<gene>
    <name evidence="11" type="primary">aspf3</name>
    <name evidence="11" type="ORF">CTRI78_v008925</name>
</gene>
<dbReference type="GO" id="GO:0008379">
    <property type="term" value="F:thioredoxin peroxidase activity"/>
    <property type="evidence" value="ECO:0007669"/>
    <property type="project" value="InterPro"/>
</dbReference>
<dbReference type="PANTHER" id="PTHR10430">
    <property type="entry name" value="PEROXIREDOXIN"/>
    <property type="match status" value="1"/>
</dbReference>
<proteinExistence type="inferred from homology"/>
<dbReference type="CDD" id="cd03013">
    <property type="entry name" value="PRX5_like"/>
    <property type="match status" value="1"/>
</dbReference>
<dbReference type="GO" id="GO:0005777">
    <property type="term" value="C:peroxisome"/>
    <property type="evidence" value="ECO:0007669"/>
    <property type="project" value="TreeGrafter"/>
</dbReference>
<keyword evidence="5 9" id="KW-0676">Redox-active center</keyword>
<comment type="caution">
    <text evidence="11">The sequence shown here is derived from an EMBL/GenBank/DDBJ whole genome shotgun (WGS) entry which is preliminary data.</text>
</comment>
<keyword evidence="12" id="KW-1185">Reference proteome</keyword>
<evidence type="ECO:0000256" key="5">
    <source>
        <dbReference type="ARBA" id="ARBA00023284"/>
    </source>
</evidence>
<name>A0A4R8QS62_COLTR</name>
<evidence type="ECO:0000256" key="2">
    <source>
        <dbReference type="ARBA" id="ARBA00022559"/>
    </source>
</evidence>
<evidence type="ECO:0000256" key="3">
    <source>
        <dbReference type="ARBA" id="ARBA00022862"/>
    </source>
</evidence>
<evidence type="ECO:0000256" key="9">
    <source>
        <dbReference type="RuleBase" id="RU366011"/>
    </source>
</evidence>
<evidence type="ECO:0000256" key="7">
    <source>
        <dbReference type="ARBA" id="ARBA00079296"/>
    </source>
</evidence>
<dbReference type="AlphaFoldDB" id="A0A4R8QS62"/>
<reference evidence="11 12" key="1">
    <citation type="submission" date="2018-12" db="EMBL/GenBank/DDBJ databases">
        <title>Genome sequence and assembly of Colletotrichum trifolii.</title>
        <authorList>
            <person name="Gan P."/>
            <person name="Shirasu K."/>
        </authorList>
    </citation>
    <scope>NUCLEOTIDE SEQUENCE [LARGE SCALE GENOMIC DNA]</scope>
    <source>
        <strain evidence="11 12">543-2</strain>
    </source>
</reference>
<dbReference type="InterPro" id="IPR013740">
    <property type="entry name" value="Redoxin"/>
</dbReference>
<dbReference type="InterPro" id="IPR036249">
    <property type="entry name" value="Thioredoxin-like_sf"/>
</dbReference>
<dbReference type="EMBL" id="RYZW01000113">
    <property type="protein sequence ID" value="TDZ46841.1"/>
    <property type="molecule type" value="Genomic_DNA"/>
</dbReference>
<organism evidence="11 12">
    <name type="scientific">Colletotrichum trifolii</name>
    <dbReference type="NCBI Taxonomy" id="5466"/>
    <lineage>
        <taxon>Eukaryota</taxon>
        <taxon>Fungi</taxon>
        <taxon>Dikarya</taxon>
        <taxon>Ascomycota</taxon>
        <taxon>Pezizomycotina</taxon>
        <taxon>Sordariomycetes</taxon>
        <taxon>Hypocreomycetidae</taxon>
        <taxon>Glomerellales</taxon>
        <taxon>Glomerellaceae</taxon>
        <taxon>Colletotrichum</taxon>
        <taxon>Colletotrichum orbiculare species complex</taxon>
    </lineage>
</organism>
<feature type="domain" description="Thioredoxin" evidence="10">
    <location>
        <begin position="4"/>
        <end position="167"/>
    </location>
</feature>
<dbReference type="Pfam" id="PF08534">
    <property type="entry name" value="Redoxin"/>
    <property type="match status" value="1"/>
</dbReference>
<dbReference type="GO" id="GO:0034599">
    <property type="term" value="P:cellular response to oxidative stress"/>
    <property type="evidence" value="ECO:0007669"/>
    <property type="project" value="InterPro"/>
</dbReference>
<dbReference type="InterPro" id="IPR013766">
    <property type="entry name" value="Thioredoxin_domain"/>
</dbReference>
<dbReference type="Gene3D" id="3.40.30.10">
    <property type="entry name" value="Glutaredoxin"/>
    <property type="match status" value="1"/>
</dbReference>
<dbReference type="PROSITE" id="PS51352">
    <property type="entry name" value="THIOREDOXIN_2"/>
    <property type="match status" value="1"/>
</dbReference>
<dbReference type="STRING" id="5466.A0A4R8QS62"/>
<comment type="function">
    <text evidence="9">Thiol-specific peroxidase that catalyzes the reduction of hydrogen peroxide and organic hydroperoxides to water and alcohols, respectively. Plays a role in cell protection against oxidative stress by detoxifying peroxides.</text>
</comment>
<dbReference type="GO" id="GO:0045454">
    <property type="term" value="P:cell redox homeostasis"/>
    <property type="evidence" value="ECO:0007669"/>
    <property type="project" value="TreeGrafter"/>
</dbReference>
<dbReference type="GO" id="GO:0005739">
    <property type="term" value="C:mitochondrion"/>
    <property type="evidence" value="ECO:0007669"/>
    <property type="project" value="TreeGrafter"/>
</dbReference>
<evidence type="ECO:0000256" key="6">
    <source>
        <dbReference type="ARBA" id="ARBA00032824"/>
    </source>
</evidence>
<evidence type="ECO:0000313" key="11">
    <source>
        <dbReference type="EMBL" id="TDZ46841.1"/>
    </source>
</evidence>
<keyword evidence="2 9" id="KW-0575">Peroxidase</keyword>
<sequence length="167" mass="18486">MAPLKVGDQFPENVSFQYIPYQADTADFKVCGIPIKYDTFKEFKDKKVVIVALPGAFTPTCSAAHLPGYIAKRDELKAKGVDQVIFLAYNDPFVMSGWGKANNVTDDFIIFCSDNNAEFSTSIGWNHGERTARYAVVIDHGKITYAEKEPDLQGQEVSAVEPVLKAL</sequence>
<dbReference type="FunFam" id="3.40.30.10:FF:000020">
    <property type="entry name" value="Peroxiredoxin"/>
    <property type="match status" value="1"/>
</dbReference>
<dbReference type="GO" id="GO:0042744">
    <property type="term" value="P:hydrogen peroxide catabolic process"/>
    <property type="evidence" value="ECO:0007669"/>
    <property type="project" value="TreeGrafter"/>
</dbReference>
<dbReference type="PANTHER" id="PTHR10430:SF16">
    <property type="entry name" value="PEROXIREDOXIN-5, MITOCHONDRIAL"/>
    <property type="match status" value="1"/>
</dbReference>
<feature type="active site" description="Cysteine sulfenic acid (-SOH) intermediate" evidence="8">
    <location>
        <position position="61"/>
    </location>
</feature>
<evidence type="ECO:0000259" key="10">
    <source>
        <dbReference type="PROSITE" id="PS51352"/>
    </source>
</evidence>
<accession>A0A4R8QS62</accession>
<keyword evidence="4 9" id="KW-0560">Oxidoreductase</keyword>
<dbReference type="SUPFAM" id="SSF52833">
    <property type="entry name" value="Thioredoxin-like"/>
    <property type="match status" value="1"/>
</dbReference>
<comment type="similarity">
    <text evidence="1 9">Belongs to the peroxiredoxin family. Prx5 subfamily.</text>
</comment>
<evidence type="ECO:0000256" key="8">
    <source>
        <dbReference type="PIRSR" id="PIRSR637944-1"/>
    </source>
</evidence>
<evidence type="ECO:0000313" key="12">
    <source>
        <dbReference type="Proteomes" id="UP000295703"/>
    </source>
</evidence>
<protein>
    <recommendedName>
        <fullName evidence="6">Thioredoxin peroxidase</fullName>
    </recommendedName>
    <alternativeName>
        <fullName evidence="7">Thioredoxin-dependent peroxiredoxin</fullName>
    </alternativeName>
</protein>